<evidence type="ECO:0000313" key="2">
    <source>
        <dbReference type="Proteomes" id="UP000214666"/>
    </source>
</evidence>
<dbReference type="Proteomes" id="UP000214666">
    <property type="component" value="Chromosome"/>
</dbReference>
<reference evidence="1 2" key="1">
    <citation type="submission" date="2017-03" db="EMBL/GenBank/DDBJ databases">
        <title>Complete genome sequence of Paenibacillus Kribbensis producing bioflocculants.</title>
        <authorList>
            <person name="Lee H.-G."/>
            <person name="Oh H.-M."/>
        </authorList>
    </citation>
    <scope>NUCLEOTIDE SEQUENCE [LARGE SCALE GENOMIC DNA]</scope>
    <source>
        <strain evidence="1 2">AM49</strain>
    </source>
</reference>
<organism evidence="1 2">
    <name type="scientific">Paenibacillus kribbensis</name>
    <dbReference type="NCBI Taxonomy" id="172713"/>
    <lineage>
        <taxon>Bacteria</taxon>
        <taxon>Bacillati</taxon>
        <taxon>Bacillota</taxon>
        <taxon>Bacilli</taxon>
        <taxon>Bacillales</taxon>
        <taxon>Paenibacillaceae</taxon>
        <taxon>Paenibacillus</taxon>
    </lineage>
</organism>
<gene>
    <name evidence="1" type="ORF">B4V02_10610</name>
</gene>
<dbReference type="KEGG" id="pkb:B4V02_10610"/>
<dbReference type="EMBL" id="CP020028">
    <property type="protein sequence ID" value="ASR47105.1"/>
    <property type="molecule type" value="Genomic_DNA"/>
</dbReference>
<protein>
    <submittedName>
        <fullName evidence="1">Uncharacterized protein</fullName>
    </submittedName>
</protein>
<proteinExistence type="predicted"/>
<name>A0A222WLU7_9BACL</name>
<evidence type="ECO:0000313" key="1">
    <source>
        <dbReference type="EMBL" id="ASR47105.1"/>
    </source>
</evidence>
<keyword evidence="2" id="KW-1185">Reference proteome</keyword>
<sequence length="81" mass="9275">MTRPSSSVHTTDALAGSILPRLYHIQAYKKNVYRRTFTEVRMRLAEAFLAIIELFGSAEQFYNLQKNLTAATVRLVIMILN</sequence>
<accession>A0A222WLU7</accession>
<dbReference type="AlphaFoldDB" id="A0A222WLU7"/>